<protein>
    <submittedName>
        <fullName evidence="2">Uncharacterized protein</fullName>
    </submittedName>
</protein>
<keyword evidence="3" id="KW-1185">Reference proteome</keyword>
<reference evidence="2 3" key="1">
    <citation type="submission" date="2015-09" db="EMBL/GenBank/DDBJ databases">
        <title>Draft genome of the parasitic nematode Teladorsagia circumcincta isolate WARC Sus (inbred).</title>
        <authorList>
            <person name="Mitreva M."/>
        </authorList>
    </citation>
    <scope>NUCLEOTIDE SEQUENCE [LARGE SCALE GENOMIC DNA]</scope>
    <source>
        <strain evidence="2 3">S</strain>
    </source>
</reference>
<dbReference type="Proteomes" id="UP000230423">
    <property type="component" value="Unassembled WGS sequence"/>
</dbReference>
<evidence type="ECO:0000313" key="3">
    <source>
        <dbReference type="Proteomes" id="UP000230423"/>
    </source>
</evidence>
<gene>
    <name evidence="2" type="ORF">TELCIR_18125</name>
</gene>
<sequence>MTTPKMLGLRKKGLSNSGGSHPYRKTPTGICDTRSDHSSCECAIVYDTE</sequence>
<evidence type="ECO:0000256" key="1">
    <source>
        <dbReference type="SAM" id="MobiDB-lite"/>
    </source>
</evidence>
<dbReference type="EMBL" id="KZ355601">
    <property type="protein sequence ID" value="PIO60379.1"/>
    <property type="molecule type" value="Genomic_DNA"/>
</dbReference>
<organism evidence="2 3">
    <name type="scientific">Teladorsagia circumcincta</name>
    <name type="common">Brown stomach worm</name>
    <name type="synonym">Ostertagia circumcincta</name>
    <dbReference type="NCBI Taxonomy" id="45464"/>
    <lineage>
        <taxon>Eukaryota</taxon>
        <taxon>Metazoa</taxon>
        <taxon>Ecdysozoa</taxon>
        <taxon>Nematoda</taxon>
        <taxon>Chromadorea</taxon>
        <taxon>Rhabditida</taxon>
        <taxon>Rhabditina</taxon>
        <taxon>Rhabditomorpha</taxon>
        <taxon>Strongyloidea</taxon>
        <taxon>Trichostrongylidae</taxon>
        <taxon>Teladorsagia</taxon>
    </lineage>
</organism>
<evidence type="ECO:0000313" key="2">
    <source>
        <dbReference type="EMBL" id="PIO60379.1"/>
    </source>
</evidence>
<name>A0A2G9TQU7_TELCI</name>
<feature type="region of interest" description="Disordered" evidence="1">
    <location>
        <begin position="1"/>
        <end position="28"/>
    </location>
</feature>
<proteinExistence type="predicted"/>
<dbReference type="AlphaFoldDB" id="A0A2G9TQU7"/>
<accession>A0A2G9TQU7</accession>